<keyword evidence="5" id="KW-0378">Hydrolase</keyword>
<comment type="caution">
    <text evidence="8">The sequence shown here is derived from an EMBL/GenBank/DDBJ whole genome shotgun (WGS) entry which is preliminary data.</text>
</comment>
<keyword evidence="6" id="KW-1015">Disulfide bond</keyword>
<protein>
    <recommendedName>
        <fullName evidence="3">acid phosphatase</fullName>
        <ecNumber evidence="3">3.1.3.2</ecNumber>
    </recommendedName>
</protein>
<comment type="catalytic activity">
    <reaction evidence="1">
        <text>a phosphate monoester + H2O = an alcohol + phosphate</text>
        <dbReference type="Rhea" id="RHEA:15017"/>
        <dbReference type="ChEBI" id="CHEBI:15377"/>
        <dbReference type="ChEBI" id="CHEBI:30879"/>
        <dbReference type="ChEBI" id="CHEBI:43474"/>
        <dbReference type="ChEBI" id="CHEBI:67140"/>
        <dbReference type="EC" id="3.1.3.2"/>
    </reaction>
</comment>
<dbReference type="Pfam" id="PF00328">
    <property type="entry name" value="His_Phos_2"/>
    <property type="match status" value="1"/>
</dbReference>
<evidence type="ECO:0000256" key="4">
    <source>
        <dbReference type="ARBA" id="ARBA00022729"/>
    </source>
</evidence>
<evidence type="ECO:0000256" key="7">
    <source>
        <dbReference type="ARBA" id="ARBA00023180"/>
    </source>
</evidence>
<dbReference type="PANTHER" id="PTHR11567">
    <property type="entry name" value="ACID PHOSPHATASE-RELATED"/>
    <property type="match status" value="1"/>
</dbReference>
<comment type="similarity">
    <text evidence="2">Belongs to the histidine acid phosphatase family.</text>
</comment>
<dbReference type="InterPro" id="IPR000560">
    <property type="entry name" value="His_Pase_clade-2"/>
</dbReference>
<keyword evidence="7" id="KW-0325">Glycoprotein</keyword>
<evidence type="ECO:0000256" key="5">
    <source>
        <dbReference type="ARBA" id="ARBA00022801"/>
    </source>
</evidence>
<evidence type="ECO:0000313" key="9">
    <source>
        <dbReference type="Proteomes" id="UP000292052"/>
    </source>
</evidence>
<evidence type="ECO:0000256" key="2">
    <source>
        <dbReference type="ARBA" id="ARBA00005375"/>
    </source>
</evidence>
<name>A0A482V151_ASBVE</name>
<keyword evidence="4" id="KW-0732">Signal</keyword>
<accession>A0A482V151</accession>
<keyword evidence="9" id="KW-1185">Reference proteome</keyword>
<evidence type="ECO:0000256" key="6">
    <source>
        <dbReference type="ARBA" id="ARBA00023157"/>
    </source>
</evidence>
<evidence type="ECO:0000256" key="1">
    <source>
        <dbReference type="ARBA" id="ARBA00000032"/>
    </source>
</evidence>
<proteinExistence type="inferred from homology"/>
<dbReference type="SUPFAM" id="SSF53254">
    <property type="entry name" value="Phosphoglycerate mutase-like"/>
    <property type="match status" value="1"/>
</dbReference>
<reference evidence="8 9" key="1">
    <citation type="submission" date="2017-03" db="EMBL/GenBank/DDBJ databases">
        <title>Genome of the blue death feigning beetle - Asbolus verrucosus.</title>
        <authorList>
            <person name="Rider S.D."/>
        </authorList>
    </citation>
    <scope>NUCLEOTIDE SEQUENCE [LARGE SCALE GENOMIC DNA]</scope>
    <source>
        <strain evidence="8">Butters</strain>
        <tissue evidence="8">Head and leg muscle</tissue>
    </source>
</reference>
<dbReference type="GO" id="GO:0003993">
    <property type="term" value="F:acid phosphatase activity"/>
    <property type="evidence" value="ECO:0007669"/>
    <property type="project" value="UniProtKB-EC"/>
</dbReference>
<organism evidence="8 9">
    <name type="scientific">Asbolus verrucosus</name>
    <name type="common">Desert ironclad beetle</name>
    <dbReference type="NCBI Taxonomy" id="1661398"/>
    <lineage>
        <taxon>Eukaryota</taxon>
        <taxon>Metazoa</taxon>
        <taxon>Ecdysozoa</taxon>
        <taxon>Arthropoda</taxon>
        <taxon>Hexapoda</taxon>
        <taxon>Insecta</taxon>
        <taxon>Pterygota</taxon>
        <taxon>Neoptera</taxon>
        <taxon>Endopterygota</taxon>
        <taxon>Coleoptera</taxon>
        <taxon>Polyphaga</taxon>
        <taxon>Cucujiformia</taxon>
        <taxon>Tenebrionidae</taxon>
        <taxon>Pimeliinae</taxon>
        <taxon>Asbolus</taxon>
    </lineage>
</organism>
<dbReference type="AlphaFoldDB" id="A0A482V151"/>
<dbReference type="PANTHER" id="PTHR11567:SF211">
    <property type="entry name" value="PROSTATIC ACID PHOSPHATASE"/>
    <property type="match status" value="1"/>
</dbReference>
<gene>
    <name evidence="8" type="ORF">BDFB_011477</name>
</gene>
<sequence>MGIMCSNYLKLYQQYVQSPLQQAEFEKYRNDFDYITKNTGLNVTTFLDVYNLYFGLATEEEWGFKLPPWTKKVWPKIITELAIKEYFVETGTTELTQMAAGYLLQKIIADTHLKINGFDEGKKIYLYSAHEHNLAELLILLGVFENPHIPTYGSYIVFEVHRVNNSYGIKIYYENYTSNGPQLLKLPACENFCEFNKFISLVSEYLPTPDLCDNNN</sequence>
<evidence type="ECO:0000256" key="3">
    <source>
        <dbReference type="ARBA" id="ARBA00012646"/>
    </source>
</evidence>
<dbReference type="Gene3D" id="3.40.50.1240">
    <property type="entry name" value="Phosphoglycerate mutase-like"/>
    <property type="match status" value="1"/>
</dbReference>
<dbReference type="EMBL" id="QDEB01135479">
    <property type="protein sequence ID" value="RZB38602.1"/>
    <property type="molecule type" value="Genomic_DNA"/>
</dbReference>
<dbReference type="InterPro" id="IPR050645">
    <property type="entry name" value="Histidine_acid_phosphatase"/>
</dbReference>
<dbReference type="Proteomes" id="UP000292052">
    <property type="component" value="Unassembled WGS sequence"/>
</dbReference>
<dbReference type="InterPro" id="IPR029033">
    <property type="entry name" value="His_PPase_superfam"/>
</dbReference>
<evidence type="ECO:0000313" key="8">
    <source>
        <dbReference type="EMBL" id="RZB38602.1"/>
    </source>
</evidence>
<dbReference type="EC" id="3.1.3.2" evidence="3"/>
<dbReference type="OrthoDB" id="10257284at2759"/>